<comment type="caution">
    <text evidence="1">The sequence shown here is derived from an EMBL/GenBank/DDBJ whole genome shotgun (WGS) entry which is preliminary data.</text>
</comment>
<protein>
    <submittedName>
        <fullName evidence="1">Uncharacterized protein</fullName>
    </submittedName>
</protein>
<gene>
    <name evidence="1" type="ORF">DSO57_1036311</name>
</gene>
<evidence type="ECO:0000313" key="2">
    <source>
        <dbReference type="Proteomes" id="UP001165960"/>
    </source>
</evidence>
<reference evidence="1" key="1">
    <citation type="submission" date="2022-04" db="EMBL/GenBank/DDBJ databases">
        <title>Genome of the entomopathogenic fungus Entomophthora muscae.</title>
        <authorList>
            <person name="Elya C."/>
            <person name="Lovett B.R."/>
            <person name="Lee E."/>
            <person name="Macias A.M."/>
            <person name="Hajek A.E."/>
            <person name="De Bivort B.L."/>
            <person name="Kasson M.T."/>
            <person name="De Fine Licht H.H."/>
            <person name="Stajich J.E."/>
        </authorList>
    </citation>
    <scope>NUCLEOTIDE SEQUENCE</scope>
    <source>
        <strain evidence="1">Berkeley</strain>
    </source>
</reference>
<keyword evidence="2" id="KW-1185">Reference proteome</keyword>
<sequence>MAGKEEDLDKQKPRTSGQRSEPVLWGQGMTQEVTLSGFSALSEQSTWLLLEILLMRLKAFFPCLPLTLSLWFLL</sequence>
<name>A0ACC2U945_9FUNG</name>
<proteinExistence type="predicted"/>
<dbReference type="Proteomes" id="UP001165960">
    <property type="component" value="Unassembled WGS sequence"/>
</dbReference>
<accession>A0ACC2U945</accession>
<organism evidence="1 2">
    <name type="scientific">Entomophthora muscae</name>
    <dbReference type="NCBI Taxonomy" id="34485"/>
    <lineage>
        <taxon>Eukaryota</taxon>
        <taxon>Fungi</taxon>
        <taxon>Fungi incertae sedis</taxon>
        <taxon>Zoopagomycota</taxon>
        <taxon>Entomophthoromycotina</taxon>
        <taxon>Entomophthoromycetes</taxon>
        <taxon>Entomophthorales</taxon>
        <taxon>Entomophthoraceae</taxon>
        <taxon>Entomophthora</taxon>
    </lineage>
</organism>
<dbReference type="EMBL" id="QTSX02001055">
    <property type="protein sequence ID" value="KAJ9083271.1"/>
    <property type="molecule type" value="Genomic_DNA"/>
</dbReference>
<evidence type="ECO:0000313" key="1">
    <source>
        <dbReference type="EMBL" id="KAJ9083271.1"/>
    </source>
</evidence>